<accession>A0A2M8L113</accession>
<evidence type="ECO:0000313" key="2">
    <source>
        <dbReference type="Proteomes" id="UP000229766"/>
    </source>
</evidence>
<reference evidence="2" key="1">
    <citation type="submission" date="2017-09" db="EMBL/GenBank/DDBJ databases">
        <title>Depth-based differentiation of microbial function through sediment-hosted aquifers and enrichment of novel symbionts in the deep terrestrial subsurface.</title>
        <authorList>
            <person name="Probst A.J."/>
            <person name="Ladd B."/>
            <person name="Jarett J.K."/>
            <person name="Geller-Mcgrath D.E."/>
            <person name="Sieber C.M.K."/>
            <person name="Emerson J.B."/>
            <person name="Anantharaman K."/>
            <person name="Thomas B.C."/>
            <person name="Malmstrom R."/>
            <person name="Stieglmeier M."/>
            <person name="Klingl A."/>
            <person name="Woyke T."/>
            <person name="Ryan C.M."/>
            <person name="Banfield J.F."/>
        </authorList>
    </citation>
    <scope>NUCLEOTIDE SEQUENCE [LARGE SCALE GENOMIC DNA]</scope>
</reference>
<evidence type="ECO:0000313" key="1">
    <source>
        <dbReference type="EMBL" id="PJE66576.1"/>
    </source>
</evidence>
<dbReference type="Proteomes" id="UP000229766">
    <property type="component" value="Unassembled WGS sequence"/>
</dbReference>
<organism evidence="1 2">
    <name type="scientific">Candidatus Shapirobacteria bacterium CG10_big_fil_rev_8_21_14_0_10_36_6</name>
    <dbReference type="NCBI Taxonomy" id="1974886"/>
    <lineage>
        <taxon>Bacteria</taxon>
        <taxon>Candidatus Shapironibacteriota</taxon>
    </lineage>
</organism>
<feature type="non-terminal residue" evidence="1">
    <location>
        <position position="1"/>
    </location>
</feature>
<gene>
    <name evidence="1" type="ORF">COU93_03575</name>
</gene>
<dbReference type="EMBL" id="PFEI01000196">
    <property type="protein sequence ID" value="PJE66576.1"/>
    <property type="molecule type" value="Genomic_DNA"/>
</dbReference>
<protein>
    <recommendedName>
        <fullName evidence="3">Dockerin domain-containing protein</fullName>
    </recommendedName>
</protein>
<sequence length="128" mass="13485">SPTPTPIPCTDSDNGKMYTVKGNTCQGTNCSTDVCNSVGLVEYYCSNNQVVGESHLCGSGNTCSGGKCVVVPTNTPVPPTATPTLMSGDYDGDRDVDLADFGIWKGKYLAGNSTLVEFGVWKRGYLTN</sequence>
<comment type="caution">
    <text evidence="1">The sequence shown here is derived from an EMBL/GenBank/DDBJ whole genome shotgun (WGS) entry which is preliminary data.</text>
</comment>
<dbReference type="AlphaFoldDB" id="A0A2M8L113"/>
<name>A0A2M8L113_9BACT</name>
<evidence type="ECO:0008006" key="3">
    <source>
        <dbReference type="Google" id="ProtNLM"/>
    </source>
</evidence>
<proteinExistence type="predicted"/>